<proteinExistence type="predicted"/>
<keyword evidence="1" id="KW-0472">Membrane</keyword>
<sequence>MDKKSKAQKIALSGILIGISVIFGTFSIPIGVAKISPVQHFVNVVGAIALGPLYACANGFIAALLRNVLGTGSLLAFPGSMIGGLVAGILYNKFKKTIAAVIGEIIGTGILGAIIAYPVAILFLGKEAALFTYIIPFTLSCSAGSIIAYFFLKVPAIKKTLINNQYLIMKKSSKNIEGM</sequence>
<dbReference type="RefSeq" id="WP_090091443.1">
    <property type="nucleotide sequence ID" value="NZ_FOMG01000014.1"/>
</dbReference>
<gene>
    <name evidence="2" type="ORF">SAMN05421842_1145</name>
</gene>
<name>A0A1I1N627_9CLOT</name>
<feature type="transmembrane region" description="Helical" evidence="1">
    <location>
        <begin position="98"/>
        <end position="124"/>
    </location>
</feature>
<dbReference type="STRING" id="119641.SAMN05421842_1145"/>
<dbReference type="NCBIfam" id="TIGR02359">
    <property type="entry name" value="thiW"/>
    <property type="match status" value="1"/>
</dbReference>
<evidence type="ECO:0000313" key="3">
    <source>
        <dbReference type="Proteomes" id="UP000199263"/>
    </source>
</evidence>
<keyword evidence="3" id="KW-1185">Reference proteome</keyword>
<dbReference type="Pfam" id="PF09512">
    <property type="entry name" value="ThiW"/>
    <property type="match status" value="1"/>
</dbReference>
<dbReference type="OrthoDB" id="5516776at2"/>
<dbReference type="PIRSF" id="PIRSF024534">
    <property type="entry name" value="ThiW"/>
    <property type="match status" value="1"/>
</dbReference>
<evidence type="ECO:0000313" key="2">
    <source>
        <dbReference type="EMBL" id="SFC93131.1"/>
    </source>
</evidence>
<feature type="transmembrane region" description="Helical" evidence="1">
    <location>
        <begin position="71"/>
        <end position="91"/>
    </location>
</feature>
<keyword evidence="1" id="KW-0812">Transmembrane</keyword>
<reference evidence="2 3" key="1">
    <citation type="submission" date="2016-10" db="EMBL/GenBank/DDBJ databases">
        <authorList>
            <person name="de Groot N.N."/>
        </authorList>
    </citation>
    <scope>NUCLEOTIDE SEQUENCE [LARGE SCALE GENOMIC DNA]</scope>
    <source>
        <strain evidence="2 3">DSM 12992</strain>
    </source>
</reference>
<dbReference type="AlphaFoldDB" id="A0A1I1N627"/>
<organism evidence="2 3">
    <name type="scientific">Clostridium uliginosum</name>
    <dbReference type="NCBI Taxonomy" id="119641"/>
    <lineage>
        <taxon>Bacteria</taxon>
        <taxon>Bacillati</taxon>
        <taxon>Bacillota</taxon>
        <taxon>Clostridia</taxon>
        <taxon>Eubacteriales</taxon>
        <taxon>Clostridiaceae</taxon>
        <taxon>Clostridium</taxon>
    </lineage>
</organism>
<dbReference type="EMBL" id="FOMG01000014">
    <property type="protein sequence ID" value="SFC93131.1"/>
    <property type="molecule type" value="Genomic_DNA"/>
</dbReference>
<evidence type="ECO:0000256" key="1">
    <source>
        <dbReference type="SAM" id="Phobius"/>
    </source>
</evidence>
<dbReference type="Gene3D" id="1.10.1760.20">
    <property type="match status" value="1"/>
</dbReference>
<feature type="transmembrane region" description="Helical" evidence="1">
    <location>
        <begin position="44"/>
        <end position="65"/>
    </location>
</feature>
<keyword evidence="1" id="KW-1133">Transmembrane helix</keyword>
<protein>
    <submittedName>
        <fullName evidence="2">Energy coupling factor transporter S component ThiW</fullName>
    </submittedName>
</protein>
<dbReference type="Proteomes" id="UP000199263">
    <property type="component" value="Unassembled WGS sequence"/>
</dbReference>
<feature type="transmembrane region" description="Helical" evidence="1">
    <location>
        <begin position="130"/>
        <end position="152"/>
    </location>
</feature>
<feature type="transmembrane region" description="Helical" evidence="1">
    <location>
        <begin position="12"/>
        <end position="32"/>
    </location>
</feature>
<accession>A0A1I1N627</accession>
<dbReference type="InterPro" id="IPR012652">
    <property type="entry name" value="ThiW"/>
</dbReference>